<evidence type="ECO:0000313" key="1">
    <source>
        <dbReference type="EMBL" id="QAT87454.1"/>
    </source>
</evidence>
<name>A0A410RZT7_CORCK</name>
<evidence type="ECO:0000313" key="2">
    <source>
        <dbReference type="Proteomes" id="UP000288758"/>
    </source>
</evidence>
<protein>
    <recommendedName>
        <fullName evidence="3">DUF3800 domain-containing protein</fullName>
    </recommendedName>
</protein>
<accession>A0A410RZT7</accession>
<dbReference type="EMBL" id="CP034669">
    <property type="protein sequence ID" value="QAT87454.1"/>
    <property type="molecule type" value="Genomic_DNA"/>
</dbReference>
<dbReference type="Proteomes" id="UP000288758">
    <property type="component" value="Chromosome"/>
</dbReference>
<reference evidence="1 2" key="1">
    <citation type="submission" date="2018-12" db="EMBL/GenBank/DDBJ databases">
        <title>Complete Genome Sequence of the Corallopyronin A producing Myxobacterium Corallococcus coralloides B035.</title>
        <authorList>
            <person name="Bouhired S.M."/>
            <person name="Rupp O."/>
            <person name="Blom J."/>
            <person name="Schaeberle T.F."/>
            <person name="Kehraus S."/>
            <person name="Schiefer A."/>
            <person name="Pfarr K."/>
            <person name="Goesmann A."/>
            <person name="Hoerauf A."/>
            <person name="Koenig G.M."/>
        </authorList>
    </citation>
    <scope>NUCLEOTIDE SEQUENCE [LARGE SCALE GENOMIC DNA]</scope>
    <source>
        <strain evidence="1 2">B035</strain>
    </source>
</reference>
<dbReference type="AlphaFoldDB" id="A0A410RZT7"/>
<organism evidence="1 2">
    <name type="scientific">Corallococcus coralloides</name>
    <name type="common">Myxococcus coralloides</name>
    <dbReference type="NCBI Taxonomy" id="184914"/>
    <lineage>
        <taxon>Bacteria</taxon>
        <taxon>Pseudomonadati</taxon>
        <taxon>Myxococcota</taxon>
        <taxon>Myxococcia</taxon>
        <taxon>Myxococcales</taxon>
        <taxon>Cystobacterineae</taxon>
        <taxon>Myxococcaceae</taxon>
        <taxon>Corallococcus</taxon>
    </lineage>
</organism>
<evidence type="ECO:0008006" key="3">
    <source>
        <dbReference type="Google" id="ProtNLM"/>
    </source>
</evidence>
<proteinExistence type="predicted"/>
<gene>
    <name evidence="1" type="ORF">EJ065_5924</name>
</gene>
<dbReference type="RefSeq" id="WP_128798801.1">
    <property type="nucleotide sequence ID" value="NZ_CP034669.1"/>
</dbReference>
<sequence length="261" mass="29097">MGCFYFDDSKHERLGQFALGALVFHGEDPTPKIEQAIRAVGLEPFKDEFKSSANMSRRPEQAALREQLFAIGGRIALVVCPYSAVGELGTYGLRAIETILQNETALARMEHDAFFDAEIFGSVSKANERFRSSALVGRVRGHFEQDSAKILGIQLADLVAHTCSQMLLEQFGLKEKWVKAGENSGYDPEIEVNLGFELWARTRYNWFTGPSPIIPDEGPIEIEHMTVPVLGYGLIIAEECQTELKRAAESRFGSMYMGCIH</sequence>